<gene>
    <name evidence="9" type="ORF">E4665_08125</name>
</gene>
<organism evidence="9 10">
    <name type="scientific">Sporolactobacillus shoreae</name>
    <dbReference type="NCBI Taxonomy" id="1465501"/>
    <lineage>
        <taxon>Bacteria</taxon>
        <taxon>Bacillati</taxon>
        <taxon>Bacillota</taxon>
        <taxon>Bacilli</taxon>
        <taxon>Bacillales</taxon>
        <taxon>Sporolactobacillaceae</taxon>
        <taxon>Sporolactobacillus</taxon>
    </lineage>
</organism>
<dbReference type="SUPFAM" id="SSF53448">
    <property type="entry name" value="Nucleotide-diphospho-sugar transferases"/>
    <property type="match status" value="1"/>
</dbReference>
<dbReference type="InterPro" id="IPR001173">
    <property type="entry name" value="Glyco_trans_2-like"/>
</dbReference>
<dbReference type="PANTHER" id="PTHR48090">
    <property type="entry name" value="UNDECAPRENYL-PHOSPHATE 4-DEOXY-4-FORMAMIDO-L-ARABINOSE TRANSFERASE-RELATED"/>
    <property type="match status" value="1"/>
</dbReference>
<comment type="subcellular location">
    <subcellularLocation>
        <location evidence="1">Membrane</location>
        <topology evidence="1">Multi-pass membrane protein</topology>
    </subcellularLocation>
</comment>
<evidence type="ECO:0000256" key="4">
    <source>
        <dbReference type="ARBA" id="ARBA00022692"/>
    </source>
</evidence>
<comment type="caution">
    <text evidence="9">The sequence shown here is derived from an EMBL/GenBank/DDBJ whole genome shotgun (WGS) entry which is preliminary data.</text>
</comment>
<reference evidence="9 10" key="1">
    <citation type="journal article" date="2015" name="Int. J. Syst. Evol. Microbiol.">
        <title>Sporolactobacillus shoreae sp. nov. and Sporolactobacillus spathodeae sp. nov., two spore-forming lactic acid bacteria isolated from tree barks in Thailand.</title>
        <authorList>
            <person name="Thamacharoensuk T."/>
            <person name="Kitahara M."/>
            <person name="Ohkuma M."/>
            <person name="Thongchul N."/>
            <person name="Tanasupawat S."/>
        </authorList>
    </citation>
    <scope>NUCLEOTIDE SEQUENCE [LARGE SCALE GENOMIC DNA]</scope>
    <source>
        <strain evidence="9 10">BK92</strain>
    </source>
</reference>
<evidence type="ECO:0000313" key="9">
    <source>
        <dbReference type="EMBL" id="TGA98479.1"/>
    </source>
</evidence>
<dbReference type="Proteomes" id="UP000298347">
    <property type="component" value="Unassembled WGS sequence"/>
</dbReference>
<keyword evidence="6 7" id="KW-0472">Membrane</keyword>
<evidence type="ECO:0000256" key="1">
    <source>
        <dbReference type="ARBA" id="ARBA00004141"/>
    </source>
</evidence>
<dbReference type="Pfam" id="PF00535">
    <property type="entry name" value="Glycos_transf_2"/>
    <property type="match status" value="1"/>
</dbReference>
<proteinExistence type="predicted"/>
<keyword evidence="2" id="KW-0328">Glycosyltransferase</keyword>
<keyword evidence="10" id="KW-1185">Reference proteome</keyword>
<keyword evidence="3 9" id="KW-0808">Transferase</keyword>
<dbReference type="GO" id="GO:0016757">
    <property type="term" value="F:glycosyltransferase activity"/>
    <property type="evidence" value="ECO:0007669"/>
    <property type="project" value="UniProtKB-KW"/>
</dbReference>
<evidence type="ECO:0000256" key="7">
    <source>
        <dbReference type="SAM" id="Phobius"/>
    </source>
</evidence>
<protein>
    <submittedName>
        <fullName evidence="9">Glycosyltransferase</fullName>
    </submittedName>
</protein>
<keyword evidence="4 7" id="KW-0812">Transmembrane</keyword>
<evidence type="ECO:0000313" key="10">
    <source>
        <dbReference type="Proteomes" id="UP000298347"/>
    </source>
</evidence>
<dbReference type="Gene3D" id="3.90.550.10">
    <property type="entry name" value="Spore Coat Polysaccharide Biosynthesis Protein SpsA, Chain A"/>
    <property type="match status" value="1"/>
</dbReference>
<dbReference type="CDD" id="cd04187">
    <property type="entry name" value="DPM1_like_bac"/>
    <property type="match status" value="1"/>
</dbReference>
<dbReference type="OrthoDB" id="9807778at2"/>
<feature type="transmembrane region" description="Helical" evidence="7">
    <location>
        <begin position="271"/>
        <end position="295"/>
    </location>
</feature>
<dbReference type="GO" id="GO:0005886">
    <property type="term" value="C:plasma membrane"/>
    <property type="evidence" value="ECO:0007669"/>
    <property type="project" value="TreeGrafter"/>
</dbReference>
<dbReference type="PANTHER" id="PTHR48090:SF1">
    <property type="entry name" value="PROPHAGE BACTOPRENOL GLUCOSYL TRANSFERASE HOMOLOG"/>
    <property type="match status" value="1"/>
</dbReference>
<keyword evidence="5 7" id="KW-1133">Transmembrane helix</keyword>
<feature type="domain" description="Glycosyltransferase 2-like" evidence="8">
    <location>
        <begin position="7"/>
        <end position="176"/>
    </location>
</feature>
<evidence type="ECO:0000256" key="3">
    <source>
        <dbReference type="ARBA" id="ARBA00022679"/>
    </source>
</evidence>
<dbReference type="InterPro" id="IPR029044">
    <property type="entry name" value="Nucleotide-diphossugar_trans"/>
</dbReference>
<accession>A0A4Z0GPZ7</accession>
<dbReference type="AlphaFoldDB" id="A0A4Z0GPZ7"/>
<evidence type="ECO:0000256" key="2">
    <source>
        <dbReference type="ARBA" id="ARBA00022676"/>
    </source>
</evidence>
<feature type="transmembrane region" description="Helical" evidence="7">
    <location>
        <begin position="239"/>
        <end position="259"/>
    </location>
</feature>
<dbReference type="EMBL" id="SRJD01000007">
    <property type="protein sequence ID" value="TGA98479.1"/>
    <property type="molecule type" value="Genomic_DNA"/>
</dbReference>
<evidence type="ECO:0000256" key="5">
    <source>
        <dbReference type="ARBA" id="ARBA00022989"/>
    </source>
</evidence>
<sequence length="332" mass="38082">MDEPILTIVVPCFNEEAVLEETAKRLRAVLSRVCREHLASYGSTILFVDDGSSDRTWEMIDRNIQEYRDITGLKLSRNFGHQNALISGIETARPYSDCVITIDADLQDDVNAIRQFLLKYQEGYDIVYGVRDKRETDTFFKRNTALLFYRIMGKLGVKMVPNHADFRLMDRRVLDEFVKYQEENIFLRGMIPLLGFRSTEVYYNRAERFAGESKYPLKKMLNFAIDGLTSFSIAPIRMVTYLGGIVAGIGFLIGMYALIQHFLGHVVTGWTSMIISIWMIGGLQLIATGIIGEYIGKIFKETKHRPRYTVEKRLLTDGRRDVEKKALESKLG</sequence>
<evidence type="ECO:0000256" key="6">
    <source>
        <dbReference type="ARBA" id="ARBA00023136"/>
    </source>
</evidence>
<name>A0A4Z0GPZ7_9BACL</name>
<dbReference type="InterPro" id="IPR050256">
    <property type="entry name" value="Glycosyltransferase_2"/>
</dbReference>
<dbReference type="RefSeq" id="WP_135348289.1">
    <property type="nucleotide sequence ID" value="NZ_SRJD01000007.1"/>
</dbReference>
<evidence type="ECO:0000259" key="8">
    <source>
        <dbReference type="Pfam" id="PF00535"/>
    </source>
</evidence>